<dbReference type="SMART" id="SM00530">
    <property type="entry name" value="HTH_XRE"/>
    <property type="match status" value="1"/>
</dbReference>
<keyword evidence="4" id="KW-1185">Reference proteome</keyword>
<dbReference type="eggNOG" id="COG1476">
    <property type="taxonomic scope" value="Bacteria"/>
</dbReference>
<dbReference type="SUPFAM" id="SSF47413">
    <property type="entry name" value="lambda repressor-like DNA-binding domains"/>
    <property type="match status" value="1"/>
</dbReference>
<dbReference type="PANTHER" id="PTHR46558">
    <property type="entry name" value="TRACRIPTIONAL REGULATORY PROTEIN-RELATED-RELATED"/>
    <property type="match status" value="1"/>
</dbReference>
<dbReference type="PANTHER" id="PTHR46558:SF14">
    <property type="entry name" value="HTH-TYPE TRANSCRIPTIONAL REGULATOR ANSR"/>
    <property type="match status" value="1"/>
</dbReference>
<evidence type="ECO:0000313" key="3">
    <source>
        <dbReference type="EMBL" id="KDR95938.1"/>
    </source>
</evidence>
<keyword evidence="1" id="KW-0238">DNA-binding</keyword>
<dbReference type="EMBL" id="JJMM01000008">
    <property type="protein sequence ID" value="KDR95938.1"/>
    <property type="molecule type" value="Genomic_DNA"/>
</dbReference>
<dbReference type="CDD" id="cd00093">
    <property type="entry name" value="HTH_XRE"/>
    <property type="match status" value="1"/>
</dbReference>
<evidence type="ECO:0000256" key="1">
    <source>
        <dbReference type="ARBA" id="ARBA00023125"/>
    </source>
</evidence>
<dbReference type="AlphaFoldDB" id="A0A069RGK5"/>
<gene>
    <name evidence="3" type="ORF">CLIT_8c01070</name>
</gene>
<dbReference type="STRING" id="1121324.CLIT_8c01070"/>
<dbReference type="InterPro" id="IPR001387">
    <property type="entry name" value="Cro/C1-type_HTH"/>
</dbReference>
<sequence length="115" mass="13172">MFSERLKTLRNEKGLTQQDIADILGIGRATVAGYETKGKQPDYEKLTLLADYFNVSTDYLLGRTDQRKPCSTDKPITKAYHNLDAEGLSDEDIEKVEEYIRLLKMKYHPDGTLKK</sequence>
<evidence type="ECO:0000313" key="4">
    <source>
        <dbReference type="Proteomes" id="UP000027946"/>
    </source>
</evidence>
<organism evidence="3 4">
    <name type="scientific">Peptoclostridium litorale DSM 5388</name>
    <dbReference type="NCBI Taxonomy" id="1121324"/>
    <lineage>
        <taxon>Bacteria</taxon>
        <taxon>Bacillati</taxon>
        <taxon>Bacillota</taxon>
        <taxon>Clostridia</taxon>
        <taxon>Peptostreptococcales</taxon>
        <taxon>Peptoclostridiaceae</taxon>
        <taxon>Peptoclostridium</taxon>
    </lineage>
</organism>
<name>A0A069RGK5_PEPLI</name>
<dbReference type="OrthoDB" id="1766270at2"/>
<proteinExistence type="predicted"/>
<dbReference type="Pfam" id="PF01381">
    <property type="entry name" value="HTH_3"/>
    <property type="match status" value="1"/>
</dbReference>
<dbReference type="Proteomes" id="UP000027946">
    <property type="component" value="Unassembled WGS sequence"/>
</dbReference>
<dbReference type="PROSITE" id="PS50943">
    <property type="entry name" value="HTH_CROC1"/>
    <property type="match status" value="1"/>
</dbReference>
<dbReference type="Gene3D" id="1.10.260.40">
    <property type="entry name" value="lambda repressor-like DNA-binding domains"/>
    <property type="match status" value="1"/>
</dbReference>
<comment type="caution">
    <text evidence="3">The sequence shown here is derived from an EMBL/GenBank/DDBJ whole genome shotgun (WGS) entry which is preliminary data.</text>
</comment>
<dbReference type="InterPro" id="IPR010982">
    <property type="entry name" value="Lambda_DNA-bd_dom_sf"/>
</dbReference>
<accession>A0A069RGK5</accession>
<reference evidence="3 4" key="1">
    <citation type="submission" date="2014-03" db="EMBL/GenBank/DDBJ databases">
        <title>Genome sequence of Clostridium litorale W6, DSM 5388.</title>
        <authorList>
            <person name="Poehlein A."/>
            <person name="Jagirdar A."/>
            <person name="Khonsari B."/>
            <person name="Chibani C.M."/>
            <person name="Gutierrez Gutierrez D.A."/>
            <person name="Davydova E."/>
            <person name="Alghaithi H.S."/>
            <person name="Nair K.P."/>
            <person name="Dhamotharan K."/>
            <person name="Chandran L."/>
            <person name="G W."/>
            <person name="Daniel R."/>
        </authorList>
    </citation>
    <scope>NUCLEOTIDE SEQUENCE [LARGE SCALE GENOMIC DNA]</scope>
    <source>
        <strain evidence="3 4">W6</strain>
    </source>
</reference>
<protein>
    <submittedName>
        <fullName evidence="3">XRE family transcriptional regulator</fullName>
    </submittedName>
</protein>
<feature type="domain" description="HTH cro/C1-type" evidence="2">
    <location>
        <begin position="6"/>
        <end position="60"/>
    </location>
</feature>
<dbReference type="GO" id="GO:0003677">
    <property type="term" value="F:DNA binding"/>
    <property type="evidence" value="ECO:0007669"/>
    <property type="project" value="UniProtKB-KW"/>
</dbReference>
<evidence type="ECO:0000259" key="2">
    <source>
        <dbReference type="PROSITE" id="PS50943"/>
    </source>
</evidence>
<dbReference type="RefSeq" id="WP_038263123.1">
    <property type="nucleotide sequence ID" value="NZ_FSRH01000008.1"/>
</dbReference>